<organism evidence="2 3">
    <name type="scientific">Parelaphostrongylus tenuis</name>
    <name type="common">Meningeal worm</name>
    <dbReference type="NCBI Taxonomy" id="148309"/>
    <lineage>
        <taxon>Eukaryota</taxon>
        <taxon>Metazoa</taxon>
        <taxon>Ecdysozoa</taxon>
        <taxon>Nematoda</taxon>
        <taxon>Chromadorea</taxon>
        <taxon>Rhabditida</taxon>
        <taxon>Rhabditina</taxon>
        <taxon>Rhabditomorpha</taxon>
        <taxon>Strongyloidea</taxon>
        <taxon>Metastrongylidae</taxon>
        <taxon>Parelaphostrongylus</taxon>
    </lineage>
</organism>
<evidence type="ECO:0000256" key="1">
    <source>
        <dbReference type="SAM" id="MobiDB-lite"/>
    </source>
</evidence>
<proteinExistence type="predicted"/>
<protein>
    <submittedName>
        <fullName evidence="2">Uncharacterized protein</fullName>
    </submittedName>
</protein>
<sequence length="139" mass="15492">MAPAGNCQVLLNVVHRDDRMREILMPKQHTNNDAERECDKQLREHTRAAAGRPKDPPPSEVNSLIGHYVFMITDWGKKVKDTAAFNFKHFLLTSAANRSEATIPATFWGPTVASPQAKLMRPLATVHLYPTAIRASSTT</sequence>
<dbReference type="AlphaFoldDB" id="A0AAD5N3C4"/>
<evidence type="ECO:0000313" key="3">
    <source>
        <dbReference type="Proteomes" id="UP001196413"/>
    </source>
</evidence>
<dbReference type="Proteomes" id="UP001196413">
    <property type="component" value="Unassembled WGS sequence"/>
</dbReference>
<accession>A0AAD5N3C4</accession>
<gene>
    <name evidence="2" type="ORF">KIN20_014497</name>
</gene>
<dbReference type="EMBL" id="JAHQIW010002871">
    <property type="protein sequence ID" value="KAJ1356744.1"/>
    <property type="molecule type" value="Genomic_DNA"/>
</dbReference>
<keyword evidence="3" id="KW-1185">Reference proteome</keyword>
<name>A0AAD5N3C4_PARTN</name>
<reference evidence="2" key="1">
    <citation type="submission" date="2021-06" db="EMBL/GenBank/DDBJ databases">
        <title>Parelaphostrongylus tenuis whole genome reference sequence.</title>
        <authorList>
            <person name="Garwood T.J."/>
            <person name="Larsen P.A."/>
            <person name="Fountain-Jones N.M."/>
            <person name="Garbe J.R."/>
            <person name="Macchietto M.G."/>
            <person name="Kania S.A."/>
            <person name="Gerhold R.W."/>
            <person name="Richards J.E."/>
            <person name="Wolf T.M."/>
        </authorList>
    </citation>
    <scope>NUCLEOTIDE SEQUENCE</scope>
    <source>
        <strain evidence="2">MNPRO001-30</strain>
        <tissue evidence="2">Meninges</tissue>
    </source>
</reference>
<feature type="region of interest" description="Disordered" evidence="1">
    <location>
        <begin position="26"/>
        <end position="60"/>
    </location>
</feature>
<feature type="compositionally biased region" description="Basic and acidic residues" evidence="1">
    <location>
        <begin position="26"/>
        <end position="57"/>
    </location>
</feature>
<evidence type="ECO:0000313" key="2">
    <source>
        <dbReference type="EMBL" id="KAJ1356744.1"/>
    </source>
</evidence>
<comment type="caution">
    <text evidence="2">The sequence shown here is derived from an EMBL/GenBank/DDBJ whole genome shotgun (WGS) entry which is preliminary data.</text>
</comment>